<name>A0ABV6RXE7_9GAMM</name>
<feature type="region of interest" description="Disordered" evidence="1">
    <location>
        <begin position="73"/>
        <end position="120"/>
    </location>
</feature>
<dbReference type="Pfam" id="PF03781">
    <property type="entry name" value="FGE-sulfatase"/>
    <property type="match status" value="1"/>
</dbReference>
<feature type="domain" description="Sulfatase-modifying factor enzyme-like" evidence="2">
    <location>
        <begin position="33"/>
        <end position="81"/>
    </location>
</feature>
<accession>A0ABV6RXE7</accession>
<dbReference type="Proteomes" id="UP001589896">
    <property type="component" value="Unassembled WGS sequence"/>
</dbReference>
<sequence>MSDVRCDRWLRDVELAGDGWGGVAELLGCSLGAEGYVGTSPAGTFRANGYGLFDVTGNVWEWTTDYTPRHFPPDAADRAVESAARPSLLAPGRPNTRVGRTDRDRRSGSAWPIGRSFVLR</sequence>
<dbReference type="InterPro" id="IPR042095">
    <property type="entry name" value="SUMF_sf"/>
</dbReference>
<dbReference type="InterPro" id="IPR051043">
    <property type="entry name" value="Sulfatase_Mod_Factor_Kinase"/>
</dbReference>
<evidence type="ECO:0000256" key="1">
    <source>
        <dbReference type="SAM" id="MobiDB-lite"/>
    </source>
</evidence>
<gene>
    <name evidence="3" type="ORF">ACFFGH_27820</name>
</gene>
<dbReference type="PANTHER" id="PTHR23150">
    <property type="entry name" value="SULFATASE MODIFYING FACTOR 1, 2"/>
    <property type="match status" value="1"/>
</dbReference>
<reference evidence="3 4" key="1">
    <citation type="submission" date="2024-09" db="EMBL/GenBank/DDBJ databases">
        <authorList>
            <person name="Sun Q."/>
            <person name="Mori K."/>
        </authorList>
    </citation>
    <scope>NUCLEOTIDE SEQUENCE [LARGE SCALE GENOMIC DNA]</scope>
    <source>
        <strain evidence="3 4">KCTC 23076</strain>
    </source>
</reference>
<comment type="caution">
    <text evidence="3">The sequence shown here is derived from an EMBL/GenBank/DDBJ whole genome shotgun (WGS) entry which is preliminary data.</text>
</comment>
<dbReference type="Gene3D" id="3.90.1580.10">
    <property type="entry name" value="paralog of FGE (formylglycine-generating enzyme)"/>
    <property type="match status" value="1"/>
</dbReference>
<evidence type="ECO:0000259" key="2">
    <source>
        <dbReference type="Pfam" id="PF03781"/>
    </source>
</evidence>
<evidence type="ECO:0000313" key="4">
    <source>
        <dbReference type="Proteomes" id="UP001589896"/>
    </source>
</evidence>
<dbReference type="PANTHER" id="PTHR23150:SF19">
    <property type="entry name" value="FORMYLGLYCINE-GENERATING ENZYME"/>
    <property type="match status" value="1"/>
</dbReference>
<organism evidence="3 4">
    <name type="scientific">Lysobacter korlensis</name>
    <dbReference type="NCBI Taxonomy" id="553636"/>
    <lineage>
        <taxon>Bacteria</taxon>
        <taxon>Pseudomonadati</taxon>
        <taxon>Pseudomonadota</taxon>
        <taxon>Gammaproteobacteria</taxon>
        <taxon>Lysobacterales</taxon>
        <taxon>Lysobacteraceae</taxon>
        <taxon>Lysobacter</taxon>
    </lineage>
</organism>
<dbReference type="InterPro" id="IPR016187">
    <property type="entry name" value="CTDL_fold"/>
</dbReference>
<dbReference type="InterPro" id="IPR005532">
    <property type="entry name" value="SUMF_dom"/>
</dbReference>
<evidence type="ECO:0000313" key="3">
    <source>
        <dbReference type="EMBL" id="MFC0681656.1"/>
    </source>
</evidence>
<protein>
    <submittedName>
        <fullName evidence="3">SUMF1/EgtB/PvdO family nonheme iron enzyme</fullName>
    </submittedName>
</protein>
<dbReference type="EMBL" id="JBHLTG010000008">
    <property type="protein sequence ID" value="MFC0681656.1"/>
    <property type="molecule type" value="Genomic_DNA"/>
</dbReference>
<proteinExistence type="predicted"/>
<dbReference type="SUPFAM" id="SSF56436">
    <property type="entry name" value="C-type lectin-like"/>
    <property type="match status" value="1"/>
</dbReference>
<keyword evidence="4" id="KW-1185">Reference proteome</keyword>
<dbReference type="RefSeq" id="WP_386674669.1">
    <property type="nucleotide sequence ID" value="NZ_JBHLTG010000008.1"/>
</dbReference>